<dbReference type="CDD" id="cd00383">
    <property type="entry name" value="trans_reg_C"/>
    <property type="match status" value="1"/>
</dbReference>
<feature type="domain" description="OmpR/PhoB-type" evidence="3">
    <location>
        <begin position="10"/>
        <end position="109"/>
    </location>
</feature>
<dbReference type="RefSeq" id="WP_281779640.1">
    <property type="nucleotide sequence ID" value="NZ_AP027041.1"/>
</dbReference>
<evidence type="ECO:0000313" key="4">
    <source>
        <dbReference type="EMBL" id="BDU17731.1"/>
    </source>
</evidence>
<protein>
    <submittedName>
        <fullName evidence="4">Helix-turn-helix domain-containing protein</fullName>
    </submittedName>
</protein>
<dbReference type="InterPro" id="IPR001867">
    <property type="entry name" value="OmpR/PhoB-type_DNA-bd"/>
</dbReference>
<proteinExistence type="predicted"/>
<dbReference type="SUPFAM" id="SSF46894">
    <property type="entry name" value="C-terminal effector domain of the bipartite response regulators"/>
    <property type="match status" value="1"/>
</dbReference>
<keyword evidence="1 2" id="KW-0238">DNA-binding</keyword>
<dbReference type="Proteomes" id="UP001317822">
    <property type="component" value="Chromosome"/>
</dbReference>
<name>A0ABM8DGJ1_9GAMM</name>
<dbReference type="InterPro" id="IPR036388">
    <property type="entry name" value="WH-like_DNA-bd_sf"/>
</dbReference>
<evidence type="ECO:0000313" key="5">
    <source>
        <dbReference type="Proteomes" id="UP001317822"/>
    </source>
</evidence>
<dbReference type="Pfam" id="PF00486">
    <property type="entry name" value="Trans_reg_C"/>
    <property type="match status" value="1"/>
</dbReference>
<keyword evidence="5" id="KW-1185">Reference proteome</keyword>
<dbReference type="EMBL" id="AP027041">
    <property type="protein sequence ID" value="BDU17731.1"/>
    <property type="molecule type" value="Genomic_DNA"/>
</dbReference>
<gene>
    <name evidence="4" type="ORF">LA521A_29320</name>
</gene>
<dbReference type="PROSITE" id="PS51755">
    <property type="entry name" value="OMPR_PHOB"/>
    <property type="match status" value="1"/>
</dbReference>
<feature type="DNA-binding region" description="OmpR/PhoB-type" evidence="2">
    <location>
        <begin position="10"/>
        <end position="109"/>
    </location>
</feature>
<evidence type="ECO:0000256" key="1">
    <source>
        <dbReference type="ARBA" id="ARBA00023125"/>
    </source>
</evidence>
<evidence type="ECO:0000256" key="2">
    <source>
        <dbReference type="PROSITE-ProRule" id="PRU01091"/>
    </source>
</evidence>
<dbReference type="SMART" id="SM00862">
    <property type="entry name" value="Trans_reg_C"/>
    <property type="match status" value="1"/>
</dbReference>
<organism evidence="4 5">
    <name type="scientific">Lysobacter auxotrophicus</name>
    <dbReference type="NCBI Taxonomy" id="2992573"/>
    <lineage>
        <taxon>Bacteria</taxon>
        <taxon>Pseudomonadati</taxon>
        <taxon>Pseudomonadota</taxon>
        <taxon>Gammaproteobacteria</taxon>
        <taxon>Lysobacterales</taxon>
        <taxon>Lysobacteraceae</taxon>
        <taxon>Lysobacter</taxon>
    </lineage>
</organism>
<accession>A0ABM8DGJ1</accession>
<dbReference type="InterPro" id="IPR016032">
    <property type="entry name" value="Sig_transdc_resp-reg_C-effctor"/>
</dbReference>
<dbReference type="Gene3D" id="1.10.10.10">
    <property type="entry name" value="Winged helix-like DNA-binding domain superfamily/Winged helix DNA-binding domain"/>
    <property type="match status" value="1"/>
</dbReference>
<evidence type="ECO:0000259" key="3">
    <source>
        <dbReference type="PROSITE" id="PS51755"/>
    </source>
</evidence>
<sequence length="111" mass="12432">MGRPMDRPISPDMDSQARWRLAGDGWSLRCPDGSVVPLTRTERVVLERLLLTPGQLVTREALADAFTDGDFDSHRLDSLVYRLRRKVADGCGVHLPLDAIHGEGYMLDAMR</sequence>
<reference evidence="4 5" key="1">
    <citation type="journal article" date="2023" name="Int. J. Syst. Evol. Microbiol.">
        <title>Physiological and genomic analyses of cobalamin (vitamin B12)-auxotrophy of Lysobacter auxotrophicus sp. nov., a methionine-auxotrophic chitinolytic bacterium isolated from chitin-treated soil.</title>
        <authorList>
            <person name="Saito A."/>
            <person name="Dohra H."/>
            <person name="Hamada M."/>
            <person name="Moriuchi R."/>
            <person name="Kotsuchibashi Y."/>
            <person name="Mori K."/>
        </authorList>
    </citation>
    <scope>NUCLEOTIDE SEQUENCE [LARGE SCALE GENOMIC DNA]</scope>
    <source>
        <strain evidence="4 5">5-21a</strain>
    </source>
</reference>